<organism evidence="1 2">
    <name type="scientific">Gracilimonas sediminicola</name>
    <dbReference type="NCBI Taxonomy" id="2952158"/>
    <lineage>
        <taxon>Bacteria</taxon>
        <taxon>Pseudomonadati</taxon>
        <taxon>Balneolota</taxon>
        <taxon>Balneolia</taxon>
        <taxon>Balneolales</taxon>
        <taxon>Balneolaceae</taxon>
        <taxon>Gracilimonas</taxon>
    </lineage>
</organism>
<protein>
    <recommendedName>
        <fullName evidence="3">DUF5683 domain-containing protein</fullName>
    </recommendedName>
</protein>
<accession>A0A9X2RF72</accession>
<dbReference type="RefSeq" id="WP_255132068.1">
    <property type="nucleotide sequence ID" value="NZ_JANDBC010000001.1"/>
</dbReference>
<proteinExistence type="predicted"/>
<name>A0A9X2RF72_9BACT</name>
<comment type="caution">
    <text evidence="1">The sequence shown here is derived from an EMBL/GenBank/DDBJ whole genome shotgun (WGS) entry which is preliminary data.</text>
</comment>
<evidence type="ECO:0008006" key="3">
    <source>
        <dbReference type="Google" id="ProtNLM"/>
    </source>
</evidence>
<dbReference type="EMBL" id="JANDBC010000001">
    <property type="protein sequence ID" value="MCP9290204.1"/>
    <property type="molecule type" value="Genomic_DNA"/>
</dbReference>
<sequence>MRACISKYFRQKNTSAFVVGCWVFLLIFSVVFSVEVQAQVQQKDDLPSPKGAFFRSLVVPGWGHYYAENDNWNRGKYHLAGEVVLVLSYFGLDARANYLEQDYFTFAEARANTDLSGKSRDFIIAVGNYDNLAAYNDAQLRTRNWDQVFPESSEYQWNWESTQHRFQYQDARERVERNRSQLPTLVALMVANRLVSGISAFIHARDLVDNTPEASFSYVNTFGEPGITANLRFNF</sequence>
<dbReference type="AlphaFoldDB" id="A0A9X2RF72"/>
<evidence type="ECO:0000313" key="2">
    <source>
        <dbReference type="Proteomes" id="UP001139125"/>
    </source>
</evidence>
<gene>
    <name evidence="1" type="ORF">NM125_01265</name>
</gene>
<dbReference type="Proteomes" id="UP001139125">
    <property type="component" value="Unassembled WGS sequence"/>
</dbReference>
<evidence type="ECO:0000313" key="1">
    <source>
        <dbReference type="EMBL" id="MCP9290204.1"/>
    </source>
</evidence>
<reference evidence="1" key="1">
    <citation type="submission" date="2022-06" db="EMBL/GenBank/DDBJ databases">
        <title>Gracilimonas sp. CAU 1638 isolated from sea sediment.</title>
        <authorList>
            <person name="Kim W."/>
        </authorList>
    </citation>
    <scope>NUCLEOTIDE SEQUENCE</scope>
    <source>
        <strain evidence="1">CAU 1638</strain>
    </source>
</reference>
<keyword evidence="2" id="KW-1185">Reference proteome</keyword>